<feature type="transmembrane region" description="Helical" evidence="8">
    <location>
        <begin position="153"/>
        <end position="178"/>
    </location>
</feature>
<dbReference type="Pfam" id="PF07690">
    <property type="entry name" value="MFS_1"/>
    <property type="match status" value="1"/>
</dbReference>
<feature type="transmembrane region" description="Helical" evidence="8">
    <location>
        <begin position="190"/>
        <end position="207"/>
    </location>
</feature>
<dbReference type="SUPFAM" id="SSF103473">
    <property type="entry name" value="MFS general substrate transporter"/>
    <property type="match status" value="1"/>
</dbReference>
<comment type="caution">
    <text evidence="10">The sequence shown here is derived from an EMBL/GenBank/DDBJ whole genome shotgun (WGS) entry which is preliminary data.</text>
</comment>
<protein>
    <recommendedName>
        <fullName evidence="9">Major facilitator superfamily (MFS) profile domain-containing protein</fullName>
    </recommendedName>
</protein>
<dbReference type="AlphaFoldDB" id="A0A2N3NJ95"/>
<dbReference type="Gene3D" id="1.20.1250.20">
    <property type="entry name" value="MFS general substrate transporter like domains"/>
    <property type="match status" value="1"/>
</dbReference>
<proteinExistence type="predicted"/>
<sequence>MAMLIAGLPLRERPKFMGIIFSVFAVAISIGPVIGGLMTQRVTWRWIFYMNLPISGAALILLALVLKVQYKKDTARNSLKRVDFSGNALLIASVVAVLLALTWGGTENPWSSWRILVPLILGSLGLAAFLAIESTSLIPEPTMPLRLFSNRTSLSSFGLTFVHAILTYWISYFLPLYFQSALEASPTRSGVMLLPTAIAAMPFAILAGRAISKFGHYRVWHFLGFIILMIAYGVFSMLDQHSSSSFWIAVQFLGAAGCGVLLTTTLPAIQAPLGEEDVAVATATWSFVRSFGGIWGVAIPAAVFNSHANSLLHRVDDEDLRNLLANGGAYAMASKEFLQSLNSTPEIKEQVLKIPLREHLETEFGIVAEKSTPAEETGSEKTTRDAKEIDTGASGTEEREEGRLKQP</sequence>
<dbReference type="InterPro" id="IPR036259">
    <property type="entry name" value="MFS_trans_sf"/>
</dbReference>
<feature type="transmembrane region" description="Helical" evidence="8">
    <location>
        <begin position="219"/>
        <end position="238"/>
    </location>
</feature>
<feature type="region of interest" description="Disordered" evidence="7">
    <location>
        <begin position="365"/>
        <end position="407"/>
    </location>
</feature>
<keyword evidence="4 8" id="KW-1133">Transmembrane helix</keyword>
<keyword evidence="2" id="KW-0813">Transport</keyword>
<dbReference type="PANTHER" id="PTHR23501:SF187">
    <property type="entry name" value="MAJOR FACILITATOR SUPERFAMILY (MFS) PROFILE DOMAIN-CONTAINING PROTEIN"/>
    <property type="match status" value="1"/>
</dbReference>
<evidence type="ECO:0000256" key="4">
    <source>
        <dbReference type="ARBA" id="ARBA00022989"/>
    </source>
</evidence>
<gene>
    <name evidence="10" type="ORF">jhhlp_000694</name>
</gene>
<evidence type="ECO:0000256" key="6">
    <source>
        <dbReference type="ARBA" id="ARBA00023180"/>
    </source>
</evidence>
<dbReference type="InterPro" id="IPR011701">
    <property type="entry name" value="MFS"/>
</dbReference>
<evidence type="ECO:0000256" key="8">
    <source>
        <dbReference type="SAM" id="Phobius"/>
    </source>
</evidence>
<keyword evidence="5 8" id="KW-0472">Membrane</keyword>
<dbReference type="VEuPathDB" id="FungiDB:jhhlp_000694"/>
<evidence type="ECO:0000256" key="3">
    <source>
        <dbReference type="ARBA" id="ARBA00022692"/>
    </source>
</evidence>
<feature type="transmembrane region" description="Helical" evidence="8">
    <location>
        <begin position="46"/>
        <end position="66"/>
    </location>
</feature>
<feature type="transmembrane region" description="Helical" evidence="8">
    <location>
        <begin position="16"/>
        <end position="34"/>
    </location>
</feature>
<dbReference type="PANTHER" id="PTHR23501">
    <property type="entry name" value="MAJOR FACILITATOR SUPERFAMILY"/>
    <property type="match status" value="1"/>
</dbReference>
<evidence type="ECO:0000313" key="11">
    <source>
        <dbReference type="Proteomes" id="UP000233524"/>
    </source>
</evidence>
<evidence type="ECO:0000256" key="7">
    <source>
        <dbReference type="SAM" id="MobiDB-lite"/>
    </source>
</evidence>
<reference evidence="10 11" key="1">
    <citation type="journal article" date="2017" name="G3 (Bethesda)">
        <title>First Draft Genome Sequence of the Pathogenic Fungus Lomentospora prolificans (Formerly Scedosporium prolificans).</title>
        <authorList>
            <person name="Luo R."/>
            <person name="Zimin A."/>
            <person name="Workman R."/>
            <person name="Fan Y."/>
            <person name="Pertea G."/>
            <person name="Grossman N."/>
            <person name="Wear M.P."/>
            <person name="Jia B."/>
            <person name="Miller H."/>
            <person name="Casadevall A."/>
            <person name="Timp W."/>
            <person name="Zhang S.X."/>
            <person name="Salzberg S.L."/>
        </authorList>
    </citation>
    <scope>NUCLEOTIDE SEQUENCE [LARGE SCALE GENOMIC DNA]</scope>
    <source>
        <strain evidence="10 11">JHH-5317</strain>
    </source>
</reference>
<evidence type="ECO:0000256" key="5">
    <source>
        <dbReference type="ARBA" id="ARBA00023136"/>
    </source>
</evidence>
<accession>A0A2N3NJ95</accession>
<dbReference type="InParanoid" id="A0A2N3NJ95"/>
<keyword evidence="6" id="KW-0325">Glycoprotein</keyword>
<evidence type="ECO:0000256" key="2">
    <source>
        <dbReference type="ARBA" id="ARBA00022448"/>
    </source>
</evidence>
<dbReference type="GO" id="GO:0005886">
    <property type="term" value="C:plasma membrane"/>
    <property type="evidence" value="ECO:0007669"/>
    <property type="project" value="TreeGrafter"/>
</dbReference>
<dbReference type="InterPro" id="IPR020846">
    <property type="entry name" value="MFS_dom"/>
</dbReference>
<organism evidence="10 11">
    <name type="scientific">Lomentospora prolificans</name>
    <dbReference type="NCBI Taxonomy" id="41688"/>
    <lineage>
        <taxon>Eukaryota</taxon>
        <taxon>Fungi</taxon>
        <taxon>Dikarya</taxon>
        <taxon>Ascomycota</taxon>
        <taxon>Pezizomycotina</taxon>
        <taxon>Sordariomycetes</taxon>
        <taxon>Hypocreomycetidae</taxon>
        <taxon>Microascales</taxon>
        <taxon>Microascaceae</taxon>
        <taxon>Lomentospora</taxon>
    </lineage>
</organism>
<evidence type="ECO:0000259" key="9">
    <source>
        <dbReference type="PROSITE" id="PS50850"/>
    </source>
</evidence>
<dbReference type="EMBL" id="NLAX01000003">
    <property type="protein sequence ID" value="PKS12488.1"/>
    <property type="molecule type" value="Genomic_DNA"/>
</dbReference>
<comment type="subcellular location">
    <subcellularLocation>
        <location evidence="1">Membrane</location>
        <topology evidence="1">Multi-pass membrane protein</topology>
    </subcellularLocation>
</comment>
<name>A0A2N3NJ95_9PEZI</name>
<feature type="transmembrane region" description="Helical" evidence="8">
    <location>
        <begin position="244"/>
        <end position="263"/>
    </location>
</feature>
<keyword evidence="3 8" id="KW-0812">Transmembrane</keyword>
<evidence type="ECO:0000313" key="10">
    <source>
        <dbReference type="EMBL" id="PKS12488.1"/>
    </source>
</evidence>
<dbReference type="GO" id="GO:0022857">
    <property type="term" value="F:transmembrane transporter activity"/>
    <property type="evidence" value="ECO:0007669"/>
    <property type="project" value="InterPro"/>
</dbReference>
<feature type="domain" description="Major facilitator superfamily (MFS) profile" evidence="9">
    <location>
        <begin position="1"/>
        <end position="345"/>
    </location>
</feature>
<feature type="transmembrane region" description="Helical" evidence="8">
    <location>
        <begin position="112"/>
        <end position="132"/>
    </location>
</feature>
<feature type="transmembrane region" description="Helical" evidence="8">
    <location>
        <begin position="87"/>
        <end position="106"/>
    </location>
</feature>
<dbReference type="Proteomes" id="UP000233524">
    <property type="component" value="Unassembled WGS sequence"/>
</dbReference>
<evidence type="ECO:0000256" key="1">
    <source>
        <dbReference type="ARBA" id="ARBA00004141"/>
    </source>
</evidence>
<keyword evidence="11" id="KW-1185">Reference proteome</keyword>
<dbReference type="PROSITE" id="PS50850">
    <property type="entry name" value="MFS"/>
    <property type="match status" value="1"/>
</dbReference>
<feature type="compositionally biased region" description="Basic and acidic residues" evidence="7">
    <location>
        <begin position="378"/>
        <end position="407"/>
    </location>
</feature>
<dbReference type="OrthoDB" id="10021397at2759"/>
<dbReference type="Gene3D" id="1.20.1720.10">
    <property type="entry name" value="Multidrug resistance protein D"/>
    <property type="match status" value="1"/>
</dbReference>